<protein>
    <recommendedName>
        <fullName evidence="3">DNA methylase</fullName>
    </recommendedName>
</protein>
<dbReference type="RefSeq" id="WP_069431381.1">
    <property type="nucleotide sequence ID" value="NZ_MEHA01000003.1"/>
</dbReference>
<name>A0A1E3UPB5_9FIRM</name>
<reference evidence="1 2" key="1">
    <citation type="submission" date="2016-08" db="EMBL/GenBank/DDBJ databases">
        <authorList>
            <person name="Seilhamer J.J."/>
        </authorList>
    </citation>
    <scope>NUCLEOTIDE SEQUENCE [LARGE SCALE GENOMIC DNA]</scope>
    <source>
        <strain evidence="1 2">NML150140-1</strain>
    </source>
</reference>
<dbReference type="InterPro" id="IPR029063">
    <property type="entry name" value="SAM-dependent_MTases_sf"/>
</dbReference>
<organism evidence="1 2">
    <name type="scientific">Eisenbergiella tayi</name>
    <dbReference type="NCBI Taxonomy" id="1432052"/>
    <lineage>
        <taxon>Bacteria</taxon>
        <taxon>Bacillati</taxon>
        <taxon>Bacillota</taxon>
        <taxon>Clostridia</taxon>
        <taxon>Lachnospirales</taxon>
        <taxon>Lachnospiraceae</taxon>
        <taxon>Eisenbergiella</taxon>
    </lineage>
</organism>
<evidence type="ECO:0008006" key="3">
    <source>
        <dbReference type="Google" id="ProtNLM"/>
    </source>
</evidence>
<accession>A0A1E3UPB5</accession>
<sequence>MSAENRLTSIVSYPERGTGGNNRYRGNCSPKLIEALIGFFKPAEICDYMCGSGTTQDAAHSMGIISHCYDLHSGFDLINCEIPERPEFVFWHPPYWDMITFSDVMYKASEVQSKYGYDPRQFDLSRIPKWEDFVRVMNYAMMKQFCALERGGRMAVLVGDIKKKGQLYSMLFELIKPGTLENVIIKAQHNCFSNQTQYSGHFIPILHEYLLIIKKDASLVYPILMTEPVQKDIRDMNGATWRDVVAAVLETCQSPVSLAYIYEQVEPYTKARKNQWWKEKVRQTLQCSPQFFVRTGRGMWALNRSA</sequence>
<dbReference type="Proteomes" id="UP000094271">
    <property type="component" value="Unassembled WGS sequence"/>
</dbReference>
<evidence type="ECO:0000313" key="1">
    <source>
        <dbReference type="EMBL" id="ODR54227.1"/>
    </source>
</evidence>
<proteinExistence type="predicted"/>
<dbReference type="EMBL" id="MEHA01000003">
    <property type="protein sequence ID" value="ODR54227.1"/>
    <property type="molecule type" value="Genomic_DNA"/>
</dbReference>
<dbReference type="Gene3D" id="3.40.50.150">
    <property type="entry name" value="Vaccinia Virus protein VP39"/>
    <property type="match status" value="1"/>
</dbReference>
<evidence type="ECO:0000313" key="2">
    <source>
        <dbReference type="Proteomes" id="UP000094271"/>
    </source>
</evidence>
<dbReference type="SUPFAM" id="SSF53335">
    <property type="entry name" value="S-adenosyl-L-methionine-dependent methyltransferases"/>
    <property type="match status" value="1"/>
</dbReference>
<dbReference type="AlphaFoldDB" id="A0A1E3UPB5"/>
<dbReference type="OrthoDB" id="9773571at2"/>
<comment type="caution">
    <text evidence="1">The sequence shown here is derived from an EMBL/GenBank/DDBJ whole genome shotgun (WGS) entry which is preliminary data.</text>
</comment>
<gene>
    <name evidence="1" type="ORF">BEI59_06660</name>
</gene>